<protein>
    <submittedName>
        <fullName evidence="1">Uncharacterized protein</fullName>
    </submittedName>
</protein>
<proteinExistence type="predicted"/>
<comment type="caution">
    <text evidence="1">The sequence shown here is derived from an EMBL/GenBank/DDBJ whole genome shotgun (WGS) entry which is preliminary data.</text>
</comment>
<dbReference type="RefSeq" id="WP_193382966.1">
    <property type="nucleotide sequence ID" value="NZ_JABXWI010000031.1"/>
</dbReference>
<accession>A0ABU4N0F2</accession>
<sequence>MPDLTYKQLLRQSTALARQIVRDAEGIRKVSHQIGQEADDTARLSQMIAAMKVDPATVSETLELAKIMRGLSDAAIKYAAGADDTAKAAQATHDETRNAHDGINQAVNSSNVTGIHDVHRDWFTQQ</sequence>
<dbReference type="Proteomes" id="UP001282474">
    <property type="component" value="Unassembled WGS sequence"/>
</dbReference>
<organism evidence="1 2">
    <name type="scientific">Streptomyces caniscabiei</name>
    <dbReference type="NCBI Taxonomy" id="2746961"/>
    <lineage>
        <taxon>Bacteria</taxon>
        <taxon>Bacillati</taxon>
        <taxon>Actinomycetota</taxon>
        <taxon>Actinomycetes</taxon>
        <taxon>Kitasatosporales</taxon>
        <taxon>Streptomycetaceae</taxon>
        <taxon>Streptomyces</taxon>
    </lineage>
</organism>
<reference evidence="1 2" key="1">
    <citation type="journal article" date="2023" name="Microb. Genom.">
        <title>Mesoterricola silvestris gen. nov., sp. nov., Mesoterricola sediminis sp. nov., Geothrix oryzae sp. nov., Geothrix edaphica sp. nov., Geothrix rubra sp. nov., and Geothrix limicola sp. nov., six novel members of Acidobacteriota isolated from soils.</title>
        <authorList>
            <person name="Weisberg A.J."/>
            <person name="Pearce E."/>
            <person name="Kramer C.G."/>
            <person name="Chang J.H."/>
            <person name="Clarke C.R."/>
        </authorList>
    </citation>
    <scope>NUCLEOTIDE SEQUENCE [LARGE SCALE GENOMIC DNA]</scope>
    <source>
        <strain evidence="1 2">NE20-4-1</strain>
    </source>
</reference>
<evidence type="ECO:0000313" key="2">
    <source>
        <dbReference type="Proteomes" id="UP001282474"/>
    </source>
</evidence>
<gene>
    <name evidence="1" type="ORF">PV383_35960</name>
</gene>
<name>A0ABU4N0F2_9ACTN</name>
<dbReference type="EMBL" id="JARAWJ010000039">
    <property type="protein sequence ID" value="MDX3042539.1"/>
    <property type="molecule type" value="Genomic_DNA"/>
</dbReference>
<evidence type="ECO:0000313" key="1">
    <source>
        <dbReference type="EMBL" id="MDX3042539.1"/>
    </source>
</evidence>
<keyword evidence="2" id="KW-1185">Reference proteome</keyword>